<evidence type="ECO:0000313" key="2">
    <source>
        <dbReference type="EMBL" id="SVB57664.1"/>
    </source>
</evidence>
<gene>
    <name evidence="2" type="ORF">METZ01_LOCUS210518</name>
</gene>
<comment type="similarity">
    <text evidence="1">Belongs to the UPF0145 family.</text>
</comment>
<dbReference type="PANTHER" id="PTHR34068">
    <property type="entry name" value="UPF0145 PROTEIN YBJQ"/>
    <property type="match status" value="1"/>
</dbReference>
<dbReference type="Gene3D" id="3.30.110.70">
    <property type="entry name" value="Hypothetical protein apc22750. Chain B"/>
    <property type="match status" value="1"/>
</dbReference>
<protein>
    <recommendedName>
        <fullName evidence="3">YbjQ family protein</fullName>
    </recommendedName>
</protein>
<dbReference type="SUPFAM" id="SSF117782">
    <property type="entry name" value="YbjQ-like"/>
    <property type="match status" value="1"/>
</dbReference>
<dbReference type="EMBL" id="UINC01047860">
    <property type="protein sequence ID" value="SVB57664.1"/>
    <property type="molecule type" value="Genomic_DNA"/>
</dbReference>
<evidence type="ECO:0000256" key="1">
    <source>
        <dbReference type="ARBA" id="ARBA00010751"/>
    </source>
</evidence>
<organism evidence="2">
    <name type="scientific">marine metagenome</name>
    <dbReference type="NCBI Taxonomy" id="408172"/>
    <lineage>
        <taxon>unclassified sequences</taxon>
        <taxon>metagenomes</taxon>
        <taxon>ecological metagenomes</taxon>
    </lineage>
</organism>
<dbReference type="InterPro" id="IPR035439">
    <property type="entry name" value="UPF0145_dom_sf"/>
</dbReference>
<dbReference type="Pfam" id="PF01906">
    <property type="entry name" value="YbjQ_1"/>
    <property type="match status" value="1"/>
</dbReference>
<reference evidence="2" key="1">
    <citation type="submission" date="2018-05" db="EMBL/GenBank/DDBJ databases">
        <authorList>
            <person name="Lanie J.A."/>
            <person name="Ng W.-L."/>
            <person name="Kazmierczak K.M."/>
            <person name="Andrzejewski T.M."/>
            <person name="Davidsen T.M."/>
            <person name="Wayne K.J."/>
            <person name="Tettelin H."/>
            <person name="Glass J.I."/>
            <person name="Rusch D."/>
            <person name="Podicherti R."/>
            <person name="Tsui H.-C.T."/>
            <person name="Winkler M.E."/>
        </authorList>
    </citation>
    <scope>NUCLEOTIDE SEQUENCE</scope>
</reference>
<dbReference type="PANTHER" id="PTHR34068:SF2">
    <property type="entry name" value="UPF0145 PROTEIN SCO3412"/>
    <property type="match status" value="1"/>
</dbReference>
<proteinExistence type="inferred from homology"/>
<dbReference type="AlphaFoldDB" id="A0A382F5Q0"/>
<dbReference type="HAMAP" id="MF_00338">
    <property type="entry name" value="UPF0145"/>
    <property type="match status" value="1"/>
</dbReference>
<sequence length="99" mass="10418">VPGSRVTASLGLVRGSSIRARHIGKDILAGLRNIAGGEVHEYSKLLGESREQSIDRMIDEARALGADAVIGVRFQTSMVMTGAAEMLCYGTAVKVESTG</sequence>
<evidence type="ECO:0008006" key="3">
    <source>
        <dbReference type="Google" id="ProtNLM"/>
    </source>
</evidence>
<dbReference type="InterPro" id="IPR002765">
    <property type="entry name" value="UPF0145_YbjQ-like"/>
</dbReference>
<accession>A0A382F5Q0</accession>
<feature type="non-terminal residue" evidence="2">
    <location>
        <position position="1"/>
    </location>
</feature>
<name>A0A382F5Q0_9ZZZZ</name>